<keyword evidence="1" id="KW-0812">Transmembrane</keyword>
<evidence type="ECO:0000313" key="3">
    <source>
        <dbReference type="Proteomes" id="UP001501294"/>
    </source>
</evidence>
<dbReference type="EMBL" id="BAABFU010000001">
    <property type="protein sequence ID" value="GAA4345839.1"/>
    <property type="molecule type" value="Genomic_DNA"/>
</dbReference>
<keyword evidence="1" id="KW-0472">Membrane</keyword>
<proteinExistence type="predicted"/>
<keyword evidence="3" id="KW-1185">Reference proteome</keyword>
<keyword evidence="1" id="KW-1133">Transmembrane helix</keyword>
<feature type="transmembrane region" description="Helical" evidence="1">
    <location>
        <begin position="39"/>
        <end position="61"/>
    </location>
</feature>
<name>A0ABP8HW19_9GAMM</name>
<evidence type="ECO:0000256" key="1">
    <source>
        <dbReference type="SAM" id="Phobius"/>
    </source>
</evidence>
<sequence>MKFDALTYLMVTSIWAVISGTLGYFLSKGIAENPKSIGVLNFFLGLIIPPISWISLVLLSLKIKKVKSSN</sequence>
<organism evidence="2 3">
    <name type="scientific">Kangiella taiwanensis</name>
    <dbReference type="NCBI Taxonomy" id="1079179"/>
    <lineage>
        <taxon>Bacteria</taxon>
        <taxon>Pseudomonadati</taxon>
        <taxon>Pseudomonadota</taxon>
        <taxon>Gammaproteobacteria</taxon>
        <taxon>Kangiellales</taxon>
        <taxon>Kangiellaceae</taxon>
        <taxon>Kangiella</taxon>
    </lineage>
</organism>
<protein>
    <submittedName>
        <fullName evidence="2">Uncharacterized protein</fullName>
    </submittedName>
</protein>
<evidence type="ECO:0000313" key="2">
    <source>
        <dbReference type="EMBL" id="GAA4345839.1"/>
    </source>
</evidence>
<dbReference type="Proteomes" id="UP001501294">
    <property type="component" value="Unassembled WGS sequence"/>
</dbReference>
<feature type="transmembrane region" description="Helical" evidence="1">
    <location>
        <begin position="7"/>
        <end position="27"/>
    </location>
</feature>
<reference evidence="3" key="1">
    <citation type="journal article" date="2019" name="Int. J. Syst. Evol. Microbiol.">
        <title>The Global Catalogue of Microorganisms (GCM) 10K type strain sequencing project: providing services to taxonomists for standard genome sequencing and annotation.</title>
        <authorList>
            <consortium name="The Broad Institute Genomics Platform"/>
            <consortium name="The Broad Institute Genome Sequencing Center for Infectious Disease"/>
            <person name="Wu L."/>
            <person name="Ma J."/>
        </authorList>
    </citation>
    <scope>NUCLEOTIDE SEQUENCE [LARGE SCALE GENOMIC DNA]</scope>
    <source>
        <strain evidence="3">JCM 17727</strain>
    </source>
</reference>
<comment type="caution">
    <text evidence="2">The sequence shown here is derived from an EMBL/GenBank/DDBJ whole genome shotgun (WGS) entry which is preliminary data.</text>
</comment>
<gene>
    <name evidence="2" type="ORF">GCM10023150_06570</name>
</gene>
<accession>A0ABP8HW19</accession>